<dbReference type="Proteomes" id="UP000704712">
    <property type="component" value="Unassembled WGS sequence"/>
</dbReference>
<dbReference type="EMBL" id="JAACNO010000495">
    <property type="protein sequence ID" value="KAF4147259.1"/>
    <property type="molecule type" value="Genomic_DNA"/>
</dbReference>
<accession>A0A8S9V7U6</accession>
<proteinExistence type="predicted"/>
<gene>
    <name evidence="1" type="ORF">GN958_ATG03551</name>
</gene>
<name>A0A8S9V7U6_PHYIN</name>
<comment type="caution">
    <text evidence="1">The sequence shown here is derived from an EMBL/GenBank/DDBJ whole genome shotgun (WGS) entry which is preliminary data.</text>
</comment>
<evidence type="ECO:0000313" key="2">
    <source>
        <dbReference type="Proteomes" id="UP000704712"/>
    </source>
</evidence>
<reference evidence="1" key="1">
    <citation type="submission" date="2020-03" db="EMBL/GenBank/DDBJ databases">
        <title>Hybrid Assembly of Korean Phytophthora infestans isolates.</title>
        <authorList>
            <person name="Prokchorchik M."/>
            <person name="Lee Y."/>
            <person name="Seo J."/>
            <person name="Cho J.-H."/>
            <person name="Park Y.-E."/>
            <person name="Jang D.-C."/>
            <person name="Im J.-S."/>
            <person name="Choi J.-G."/>
            <person name="Park H.-J."/>
            <person name="Lee G.-B."/>
            <person name="Lee Y.-G."/>
            <person name="Hong S.-Y."/>
            <person name="Cho K."/>
            <person name="Sohn K.H."/>
        </authorList>
    </citation>
    <scope>NUCLEOTIDE SEQUENCE</scope>
    <source>
        <strain evidence="1">KR_2_A2</strain>
    </source>
</reference>
<protein>
    <submittedName>
        <fullName evidence="1">Uncharacterized protein</fullName>
    </submittedName>
</protein>
<evidence type="ECO:0000313" key="1">
    <source>
        <dbReference type="EMBL" id="KAF4147259.1"/>
    </source>
</evidence>
<organism evidence="1 2">
    <name type="scientific">Phytophthora infestans</name>
    <name type="common">Potato late blight agent</name>
    <name type="synonym">Botrytis infestans</name>
    <dbReference type="NCBI Taxonomy" id="4787"/>
    <lineage>
        <taxon>Eukaryota</taxon>
        <taxon>Sar</taxon>
        <taxon>Stramenopiles</taxon>
        <taxon>Oomycota</taxon>
        <taxon>Peronosporomycetes</taxon>
        <taxon>Peronosporales</taxon>
        <taxon>Peronosporaceae</taxon>
        <taxon>Phytophthora</taxon>
    </lineage>
</organism>
<sequence length="145" mass="15363">MAVSTFYGSAADGMHTGTLTSLHGEAARGLPASQINDTTTFIDPSGASAKIWSGNVGAMAVSTFYGSAADGMHTGTLTSLHGEADSVSGLACFSNRRYNNFHRSVGGVGQNMERKRRGYGRVYLLRKRCGRYAYGHVNESTWGSG</sequence>
<dbReference type="AlphaFoldDB" id="A0A8S9V7U6"/>